<comment type="subunit">
    <text evidence="3 11">Monomer.</text>
</comment>
<evidence type="ECO:0000256" key="8">
    <source>
        <dbReference type="ARBA" id="ARBA00022917"/>
    </source>
</evidence>
<dbReference type="RefSeq" id="WP_218028976.1">
    <property type="nucleotide sequence ID" value="NZ_BIFR01000002.1"/>
</dbReference>
<dbReference type="GO" id="GO:0005829">
    <property type="term" value="C:cytosol"/>
    <property type="evidence" value="ECO:0007669"/>
    <property type="project" value="TreeGrafter"/>
</dbReference>
<dbReference type="EC" id="6.1.1.17" evidence="11"/>
<name>A0A402A5U2_9CHLR</name>
<keyword evidence="15" id="KW-1185">Reference proteome</keyword>
<comment type="catalytic activity">
    <reaction evidence="10 11">
        <text>tRNA(Glu) + L-glutamate + ATP = L-glutamyl-tRNA(Glu) + AMP + diphosphate</text>
        <dbReference type="Rhea" id="RHEA:23540"/>
        <dbReference type="Rhea" id="RHEA-COMP:9663"/>
        <dbReference type="Rhea" id="RHEA-COMP:9680"/>
        <dbReference type="ChEBI" id="CHEBI:29985"/>
        <dbReference type="ChEBI" id="CHEBI:30616"/>
        <dbReference type="ChEBI" id="CHEBI:33019"/>
        <dbReference type="ChEBI" id="CHEBI:78442"/>
        <dbReference type="ChEBI" id="CHEBI:78520"/>
        <dbReference type="ChEBI" id="CHEBI:456215"/>
        <dbReference type="EC" id="6.1.1.17"/>
    </reaction>
</comment>
<dbReference type="InterPro" id="IPR004527">
    <property type="entry name" value="Glu-tRNA-ligase_bac/mito"/>
</dbReference>
<protein>
    <recommendedName>
        <fullName evidence="11">Glutamate--tRNA ligase</fullName>
        <ecNumber evidence="11">6.1.1.17</ecNumber>
    </recommendedName>
    <alternativeName>
        <fullName evidence="11">Glutamyl-tRNA synthetase</fullName>
        <shortName evidence="11">GluRS</shortName>
    </alternativeName>
</protein>
<feature type="domain" description="Glutamyl/glutaminyl-tRNA synthetase class Ib catalytic" evidence="12">
    <location>
        <begin position="6"/>
        <end position="323"/>
    </location>
</feature>
<keyword evidence="4 11" id="KW-0963">Cytoplasm</keyword>
<comment type="subcellular location">
    <subcellularLocation>
        <location evidence="1 11">Cytoplasm</location>
    </subcellularLocation>
</comment>
<accession>A0A402A5U2</accession>
<dbReference type="Gene3D" id="3.40.50.620">
    <property type="entry name" value="HUPs"/>
    <property type="match status" value="1"/>
</dbReference>
<dbReference type="EMBL" id="BIFR01000002">
    <property type="protein sequence ID" value="GCE14480.1"/>
    <property type="molecule type" value="Genomic_DNA"/>
</dbReference>
<proteinExistence type="inferred from homology"/>
<evidence type="ECO:0000256" key="4">
    <source>
        <dbReference type="ARBA" id="ARBA00022490"/>
    </source>
</evidence>
<dbReference type="InterPro" id="IPR049940">
    <property type="entry name" value="GluQ/Sye"/>
</dbReference>
<dbReference type="NCBIfam" id="TIGR00464">
    <property type="entry name" value="gltX_bact"/>
    <property type="match status" value="1"/>
</dbReference>
<dbReference type="SUPFAM" id="SSF48163">
    <property type="entry name" value="An anticodon-binding domain of class I aminoacyl-tRNA synthetases"/>
    <property type="match status" value="1"/>
</dbReference>
<evidence type="ECO:0000259" key="12">
    <source>
        <dbReference type="Pfam" id="PF00749"/>
    </source>
</evidence>
<dbReference type="Gene3D" id="1.10.10.350">
    <property type="match status" value="1"/>
</dbReference>
<keyword evidence="7 11" id="KW-0067">ATP-binding</keyword>
<evidence type="ECO:0000256" key="2">
    <source>
        <dbReference type="ARBA" id="ARBA00007894"/>
    </source>
</evidence>
<dbReference type="InterPro" id="IPR001412">
    <property type="entry name" value="aa-tRNA-synth_I_CS"/>
</dbReference>
<feature type="binding site" evidence="11">
    <location>
        <position position="256"/>
    </location>
    <ligand>
        <name>ATP</name>
        <dbReference type="ChEBI" id="CHEBI:30616"/>
    </ligand>
</feature>
<sequence>MAFNHMRLRIAPSPTGPIHVGTAHTMLFNWLWARKQGATFILRLEDTDVQRSELRHEQTVINEMRWLGLDWQEGPDIGGPSGPYKQTQRMELYQEYFERLKTRQMIYPCYCTSEELEEERRHANQAKIPYKYSRKCLNLSQSERESKEISGRIPCWRLMVPENQIIAYDDLIRGHIEFSSNVISDPVLIRPTGMPLYNFAVVVDDASMEITHVIRGEDHISNTPIQLLIYQALSLEPPQFAHCANLLTVERKKASKRKGDLSVTSYRKQGILPEALFNYLALLGWTPEGEGRDLLTREEIIHEFDISEVSRAAAVFDEEKLKWMNGVYLRHKTQEEFAELALPFLIQANLTTEEEIRTRWSWFVELMAQVQERVRTLAEIPSYVDFCFQEVIYDEQAMQNLLTIEHREFLHRVATVLKKVDWNVPSIEQAVRGLLHEPASQLKAGKALLALRFAISGRTVSPPLFESIYLLGYQKVENRLTKL</sequence>
<comment type="similarity">
    <text evidence="2 11">Belongs to the class-I aminoacyl-tRNA synthetase family. Glutamate--tRNA ligase type 1 subfamily.</text>
</comment>
<evidence type="ECO:0000256" key="11">
    <source>
        <dbReference type="HAMAP-Rule" id="MF_00022"/>
    </source>
</evidence>
<dbReference type="InterPro" id="IPR008925">
    <property type="entry name" value="aa_tRNA-synth_I_cd-bd_sf"/>
</dbReference>
<comment type="function">
    <text evidence="11">Catalyzes the attachment of glutamate to tRNA(Glu) in a two-step reaction: glutamate is first activated by ATP to form Glu-AMP and then transferred to the acceptor end of tRNA(Glu).</text>
</comment>
<evidence type="ECO:0000256" key="6">
    <source>
        <dbReference type="ARBA" id="ARBA00022741"/>
    </source>
</evidence>
<dbReference type="InterPro" id="IPR020058">
    <property type="entry name" value="Glu/Gln-tRNA-synth_Ib_cat-dom"/>
</dbReference>
<dbReference type="PANTHER" id="PTHR43311:SF2">
    <property type="entry name" value="GLUTAMATE--TRNA LIGASE, MITOCHONDRIAL-RELATED"/>
    <property type="match status" value="1"/>
</dbReference>
<dbReference type="SUPFAM" id="SSF52374">
    <property type="entry name" value="Nucleotidylyl transferase"/>
    <property type="match status" value="1"/>
</dbReference>
<dbReference type="AlphaFoldDB" id="A0A402A5U2"/>
<dbReference type="GO" id="GO:0000049">
    <property type="term" value="F:tRNA binding"/>
    <property type="evidence" value="ECO:0007669"/>
    <property type="project" value="InterPro"/>
</dbReference>
<feature type="domain" description="Aminoacyl-tRNA synthetase class I anticodon-binding" evidence="13">
    <location>
        <begin position="336"/>
        <end position="482"/>
    </location>
</feature>
<keyword evidence="5 11" id="KW-0436">Ligase</keyword>
<reference evidence="15" key="1">
    <citation type="submission" date="2018-12" db="EMBL/GenBank/DDBJ databases">
        <title>Tengunoibacter tsumagoiensis gen. nov., sp. nov., Dictyobacter kobayashii sp. nov., D. alpinus sp. nov., and D. joshuensis sp. nov. and description of Dictyobacteraceae fam. nov. within the order Ktedonobacterales isolated from Tengu-no-mugimeshi.</title>
        <authorList>
            <person name="Wang C.M."/>
            <person name="Zheng Y."/>
            <person name="Sakai Y."/>
            <person name="Toyoda A."/>
            <person name="Minakuchi Y."/>
            <person name="Abe K."/>
            <person name="Yokota A."/>
            <person name="Yabe S."/>
        </authorList>
    </citation>
    <scope>NUCLEOTIDE SEQUENCE [LARGE SCALE GENOMIC DNA]</scope>
    <source>
        <strain evidence="15">Uno3</strain>
    </source>
</reference>
<dbReference type="CDD" id="cd00808">
    <property type="entry name" value="GluRS_core"/>
    <property type="match status" value="1"/>
</dbReference>
<evidence type="ECO:0000313" key="15">
    <source>
        <dbReference type="Proteomes" id="UP000287352"/>
    </source>
</evidence>
<dbReference type="PROSITE" id="PS00178">
    <property type="entry name" value="AA_TRNA_LIGASE_I"/>
    <property type="match status" value="1"/>
</dbReference>
<dbReference type="GO" id="GO:0004818">
    <property type="term" value="F:glutamate-tRNA ligase activity"/>
    <property type="evidence" value="ECO:0007669"/>
    <property type="project" value="UniProtKB-UniRule"/>
</dbReference>
<dbReference type="PANTHER" id="PTHR43311">
    <property type="entry name" value="GLUTAMATE--TRNA LIGASE"/>
    <property type="match status" value="1"/>
</dbReference>
<dbReference type="Pfam" id="PF19269">
    <property type="entry name" value="Anticodon_2"/>
    <property type="match status" value="1"/>
</dbReference>
<evidence type="ECO:0000256" key="10">
    <source>
        <dbReference type="ARBA" id="ARBA00048351"/>
    </source>
</evidence>
<dbReference type="Pfam" id="PF00749">
    <property type="entry name" value="tRNA-synt_1c"/>
    <property type="match status" value="1"/>
</dbReference>
<dbReference type="GO" id="GO:0008270">
    <property type="term" value="F:zinc ion binding"/>
    <property type="evidence" value="ECO:0007669"/>
    <property type="project" value="InterPro"/>
</dbReference>
<evidence type="ECO:0000256" key="9">
    <source>
        <dbReference type="ARBA" id="ARBA00023146"/>
    </source>
</evidence>
<evidence type="ECO:0000256" key="3">
    <source>
        <dbReference type="ARBA" id="ARBA00011245"/>
    </source>
</evidence>
<dbReference type="Proteomes" id="UP000287352">
    <property type="component" value="Unassembled WGS sequence"/>
</dbReference>
<comment type="caution">
    <text evidence="11">Lacks conserved residue(s) required for the propagation of feature annotation.</text>
</comment>
<evidence type="ECO:0000259" key="13">
    <source>
        <dbReference type="Pfam" id="PF19269"/>
    </source>
</evidence>
<keyword evidence="6 11" id="KW-0547">Nucleotide-binding</keyword>
<dbReference type="InterPro" id="IPR020751">
    <property type="entry name" value="aa-tRNA-synth_I_codon-bd_sub2"/>
</dbReference>
<dbReference type="InterPro" id="IPR045462">
    <property type="entry name" value="aa-tRNA-synth_I_cd-bd"/>
</dbReference>
<dbReference type="GO" id="GO:0006424">
    <property type="term" value="P:glutamyl-tRNA aminoacylation"/>
    <property type="evidence" value="ECO:0007669"/>
    <property type="project" value="UniProtKB-UniRule"/>
</dbReference>
<keyword evidence="8 11" id="KW-0648">Protein biosynthesis</keyword>
<evidence type="ECO:0000256" key="7">
    <source>
        <dbReference type="ARBA" id="ARBA00022840"/>
    </source>
</evidence>
<evidence type="ECO:0000313" key="14">
    <source>
        <dbReference type="EMBL" id="GCE14480.1"/>
    </source>
</evidence>
<comment type="caution">
    <text evidence="14">The sequence shown here is derived from an EMBL/GenBank/DDBJ whole genome shotgun (WGS) entry which is preliminary data.</text>
</comment>
<dbReference type="HAMAP" id="MF_00022">
    <property type="entry name" value="Glu_tRNA_synth_type1"/>
    <property type="match status" value="1"/>
</dbReference>
<dbReference type="FunFam" id="3.40.50.620:FF:000007">
    <property type="entry name" value="Glutamate--tRNA ligase"/>
    <property type="match status" value="1"/>
</dbReference>
<dbReference type="InterPro" id="IPR014729">
    <property type="entry name" value="Rossmann-like_a/b/a_fold"/>
</dbReference>
<dbReference type="InterPro" id="IPR000924">
    <property type="entry name" value="Glu/Gln-tRNA-synth"/>
</dbReference>
<dbReference type="PRINTS" id="PR00987">
    <property type="entry name" value="TRNASYNTHGLU"/>
</dbReference>
<evidence type="ECO:0000256" key="1">
    <source>
        <dbReference type="ARBA" id="ARBA00004496"/>
    </source>
</evidence>
<organism evidence="14 15">
    <name type="scientific">Tengunoibacter tsumagoiensis</name>
    <dbReference type="NCBI Taxonomy" id="2014871"/>
    <lineage>
        <taxon>Bacteria</taxon>
        <taxon>Bacillati</taxon>
        <taxon>Chloroflexota</taxon>
        <taxon>Ktedonobacteria</taxon>
        <taxon>Ktedonobacterales</taxon>
        <taxon>Dictyobacteraceae</taxon>
        <taxon>Tengunoibacter</taxon>
    </lineage>
</organism>
<dbReference type="GO" id="GO:0005524">
    <property type="term" value="F:ATP binding"/>
    <property type="evidence" value="ECO:0007669"/>
    <property type="project" value="UniProtKB-UniRule"/>
</dbReference>
<gene>
    <name evidence="14" type="primary">gltX_1</name>
    <name evidence="11" type="synonym">gltX</name>
    <name evidence="14" type="ORF">KTT_43390</name>
</gene>
<keyword evidence="9 11" id="KW-0030">Aminoacyl-tRNA synthetase</keyword>
<dbReference type="InterPro" id="IPR033910">
    <property type="entry name" value="GluRS_core"/>
</dbReference>
<feature type="short sequence motif" description="'HIGH' region" evidence="11">
    <location>
        <begin position="12"/>
        <end position="22"/>
    </location>
</feature>
<evidence type="ECO:0000256" key="5">
    <source>
        <dbReference type="ARBA" id="ARBA00022598"/>
    </source>
</evidence>